<dbReference type="InParanoid" id="A0A1V8SEI9"/>
<sequence>MPPLAEPDYGLQIKVEQLNVTSAEGCDSCQLLTGLIDQVGWVAADGDVLDCYNDTEDAPLDVSILHAKTRERQTVELYATPSSPSRWECIGLANDVPERLSLEYCSAIVTRWLADCAGHENCPLLERSRYSPPTRLIAIDPMGRSIKLITPDADFVADYVPLSHRWGSQEMIVTTKGNLLQHCDEIPMANLPATFRDAVQLLSAIGIGYAWIDSLCIVQDDKADWAEEAARMSQVYMNGLFTIAADNGPDSSYGLFTAGQNRRVRSGRLSEEINIRPAGERALTAVAHTPIDDRGTKATVSVLSSLAWVFQERLLSNRTLHFTEAEMAWECGTELRCECQVNANPYQQHILPIGLRQVAVRQRSGYPIANGSHRLYPA</sequence>
<evidence type="ECO:0000259" key="1">
    <source>
        <dbReference type="Pfam" id="PF06985"/>
    </source>
</evidence>
<reference evidence="3" key="1">
    <citation type="submission" date="2017-03" db="EMBL/GenBank/DDBJ databases">
        <title>Genomes of endolithic fungi from Antarctica.</title>
        <authorList>
            <person name="Coleine C."/>
            <person name="Masonjones S."/>
            <person name="Stajich J.E."/>
        </authorList>
    </citation>
    <scope>NUCLEOTIDE SEQUENCE [LARGE SCALE GENOMIC DNA]</scope>
    <source>
        <strain evidence="3">CCFEE 5527</strain>
    </source>
</reference>
<dbReference type="OrthoDB" id="5362512at2759"/>
<dbReference type="PANTHER" id="PTHR33112:SF9">
    <property type="entry name" value="HETEROKARYON INCOMPATIBILITY DOMAIN-CONTAINING PROTEIN"/>
    <property type="match status" value="1"/>
</dbReference>
<dbReference type="PANTHER" id="PTHR33112">
    <property type="entry name" value="DOMAIN PROTEIN, PUTATIVE-RELATED"/>
    <property type="match status" value="1"/>
</dbReference>
<gene>
    <name evidence="2" type="ORF">B0A48_16722</name>
</gene>
<organism evidence="2 3">
    <name type="scientific">Cryoendolithus antarcticus</name>
    <dbReference type="NCBI Taxonomy" id="1507870"/>
    <lineage>
        <taxon>Eukaryota</taxon>
        <taxon>Fungi</taxon>
        <taxon>Dikarya</taxon>
        <taxon>Ascomycota</taxon>
        <taxon>Pezizomycotina</taxon>
        <taxon>Dothideomycetes</taxon>
        <taxon>Dothideomycetidae</taxon>
        <taxon>Cladosporiales</taxon>
        <taxon>Cladosporiaceae</taxon>
        <taxon>Cryoendolithus</taxon>
    </lineage>
</organism>
<dbReference type="EMBL" id="NAJO01000053">
    <property type="protein sequence ID" value="OQN97568.1"/>
    <property type="molecule type" value="Genomic_DNA"/>
</dbReference>
<dbReference type="Pfam" id="PF06985">
    <property type="entry name" value="HET"/>
    <property type="match status" value="1"/>
</dbReference>
<comment type="caution">
    <text evidence="2">The sequence shown here is derived from an EMBL/GenBank/DDBJ whole genome shotgun (WGS) entry which is preliminary data.</text>
</comment>
<dbReference type="AlphaFoldDB" id="A0A1V8SEI9"/>
<feature type="domain" description="Heterokaryon incompatibility" evidence="1">
    <location>
        <begin position="159"/>
        <end position="312"/>
    </location>
</feature>
<evidence type="ECO:0000313" key="2">
    <source>
        <dbReference type="EMBL" id="OQN97568.1"/>
    </source>
</evidence>
<proteinExistence type="predicted"/>
<accession>A0A1V8SEI9</accession>
<dbReference type="Proteomes" id="UP000192596">
    <property type="component" value="Unassembled WGS sequence"/>
</dbReference>
<name>A0A1V8SEI9_9PEZI</name>
<keyword evidence="3" id="KW-1185">Reference proteome</keyword>
<dbReference type="STRING" id="1507870.A0A1V8SEI9"/>
<protein>
    <recommendedName>
        <fullName evidence="1">Heterokaryon incompatibility domain-containing protein</fullName>
    </recommendedName>
</protein>
<evidence type="ECO:0000313" key="3">
    <source>
        <dbReference type="Proteomes" id="UP000192596"/>
    </source>
</evidence>
<dbReference type="InterPro" id="IPR010730">
    <property type="entry name" value="HET"/>
</dbReference>